<feature type="signal peptide" evidence="3">
    <location>
        <begin position="1"/>
        <end position="15"/>
    </location>
</feature>
<feature type="domain" description="Wall-associated receptor kinase galacturonan-binding" evidence="4">
    <location>
        <begin position="21"/>
        <end position="84"/>
    </location>
</feature>
<evidence type="ECO:0000313" key="5">
    <source>
        <dbReference type="EMBL" id="KAL2327039.1"/>
    </source>
</evidence>
<reference evidence="5 6" key="1">
    <citation type="submission" date="2024-08" db="EMBL/GenBank/DDBJ databases">
        <title>Insights into the chromosomal genome structure of Flemingia macrophylla.</title>
        <authorList>
            <person name="Ding Y."/>
            <person name="Zhao Y."/>
            <person name="Bi W."/>
            <person name="Wu M."/>
            <person name="Zhao G."/>
            <person name="Gong Y."/>
            <person name="Li W."/>
            <person name="Zhang P."/>
        </authorList>
    </citation>
    <scope>NUCLEOTIDE SEQUENCE [LARGE SCALE GENOMIC DNA]</scope>
    <source>
        <strain evidence="5">DYQJB</strain>
        <tissue evidence="5">Leaf</tissue>
    </source>
</reference>
<dbReference type="PANTHER" id="PTHR33138">
    <property type="entry name" value="OS01G0690200 PROTEIN"/>
    <property type="match status" value="1"/>
</dbReference>
<feature type="chain" id="PRO_5044773410" description="Wall-associated receptor kinase galacturonan-binding domain-containing protein" evidence="3">
    <location>
        <begin position="16"/>
        <end position="309"/>
    </location>
</feature>
<gene>
    <name evidence="5" type="ORF">Fmac_020466</name>
</gene>
<keyword evidence="2 3" id="KW-0732">Signal</keyword>
<dbReference type="Pfam" id="PF13947">
    <property type="entry name" value="GUB_WAK_bind"/>
    <property type="match status" value="1"/>
</dbReference>
<sequence>MVFIIFLLFQQTCSAKVHPSCPPSSCGKIRNISYPFRLKGDPRGCGLQRYELECLNNVTVLTLFAGKYHVQEINYKRYQIRVTDAGVVEDTPCYFPRYFLFKGNLSNNFDLYYYTSYSSRTMIGIDYQSIAFLNCSNPVTNDPRYVQVDTAPCNSGGGGYVYAVLQYHDYPGLRLSDIKVGCCLKVVTLKDVTENLNASYAVIRKSLSHGFLLSWWIPVVCREQCGKGVTCYLNKTTEQVQCNSPRVCRYLGLVRTNCVIKPGTTTDHISHNREHKNYQTLDSHANNRGVSVSASNEDTQVVVGTSSMS</sequence>
<name>A0ABD1LU26_9FABA</name>
<dbReference type="PANTHER" id="PTHR33138:SF30">
    <property type="entry name" value="LEAF RUST 10 DISEASE-RESISTANCE LOCUS RECEPTOR-LIKE PROTEIN KINASE-LIKE 2.7"/>
    <property type="match status" value="1"/>
</dbReference>
<evidence type="ECO:0000256" key="3">
    <source>
        <dbReference type="SAM" id="SignalP"/>
    </source>
</evidence>
<accession>A0ABD1LU26</accession>
<dbReference type="InterPro" id="IPR025287">
    <property type="entry name" value="WAK_GUB"/>
</dbReference>
<evidence type="ECO:0000313" key="6">
    <source>
        <dbReference type="Proteomes" id="UP001603857"/>
    </source>
</evidence>
<comment type="subcellular location">
    <subcellularLocation>
        <location evidence="1">Membrane</location>
        <topology evidence="1">Single-pass membrane protein</topology>
    </subcellularLocation>
</comment>
<dbReference type="EMBL" id="JBGMDY010000007">
    <property type="protein sequence ID" value="KAL2327039.1"/>
    <property type="molecule type" value="Genomic_DNA"/>
</dbReference>
<dbReference type="AlphaFoldDB" id="A0ABD1LU26"/>
<proteinExistence type="predicted"/>
<dbReference type="Proteomes" id="UP001603857">
    <property type="component" value="Unassembled WGS sequence"/>
</dbReference>
<comment type="caution">
    <text evidence="5">The sequence shown here is derived from an EMBL/GenBank/DDBJ whole genome shotgun (WGS) entry which is preliminary data.</text>
</comment>
<keyword evidence="6" id="KW-1185">Reference proteome</keyword>
<organism evidence="5 6">
    <name type="scientific">Flemingia macrophylla</name>
    <dbReference type="NCBI Taxonomy" id="520843"/>
    <lineage>
        <taxon>Eukaryota</taxon>
        <taxon>Viridiplantae</taxon>
        <taxon>Streptophyta</taxon>
        <taxon>Embryophyta</taxon>
        <taxon>Tracheophyta</taxon>
        <taxon>Spermatophyta</taxon>
        <taxon>Magnoliopsida</taxon>
        <taxon>eudicotyledons</taxon>
        <taxon>Gunneridae</taxon>
        <taxon>Pentapetalae</taxon>
        <taxon>rosids</taxon>
        <taxon>fabids</taxon>
        <taxon>Fabales</taxon>
        <taxon>Fabaceae</taxon>
        <taxon>Papilionoideae</taxon>
        <taxon>50 kb inversion clade</taxon>
        <taxon>NPAAA clade</taxon>
        <taxon>indigoferoid/millettioid clade</taxon>
        <taxon>Phaseoleae</taxon>
        <taxon>Flemingia</taxon>
    </lineage>
</organism>
<evidence type="ECO:0000256" key="1">
    <source>
        <dbReference type="ARBA" id="ARBA00004167"/>
    </source>
</evidence>
<evidence type="ECO:0000256" key="2">
    <source>
        <dbReference type="ARBA" id="ARBA00022729"/>
    </source>
</evidence>
<evidence type="ECO:0000259" key="4">
    <source>
        <dbReference type="Pfam" id="PF13947"/>
    </source>
</evidence>
<dbReference type="GO" id="GO:0016020">
    <property type="term" value="C:membrane"/>
    <property type="evidence" value="ECO:0007669"/>
    <property type="project" value="UniProtKB-SubCell"/>
</dbReference>
<protein>
    <recommendedName>
        <fullName evidence="4">Wall-associated receptor kinase galacturonan-binding domain-containing protein</fullName>
    </recommendedName>
</protein>